<keyword evidence="3 5" id="KW-1133">Transmembrane helix</keyword>
<dbReference type="EMBL" id="JBBCAQ010000036">
    <property type="protein sequence ID" value="KAK7576721.1"/>
    <property type="molecule type" value="Genomic_DNA"/>
</dbReference>
<reference evidence="7 8" key="1">
    <citation type="submission" date="2024-03" db="EMBL/GenBank/DDBJ databases">
        <title>Adaptation during the transition from Ophiocordyceps entomopathogen to insect associate is accompanied by gene loss and intensified selection.</title>
        <authorList>
            <person name="Ward C.M."/>
            <person name="Onetto C.A."/>
            <person name="Borneman A.R."/>
        </authorList>
    </citation>
    <scope>NUCLEOTIDE SEQUENCE [LARGE SCALE GENOMIC DNA]</scope>
    <source>
        <strain evidence="7">AWRI1</strain>
        <tissue evidence="7">Single Adult Female</tissue>
    </source>
</reference>
<feature type="transmembrane region" description="Helical" evidence="5">
    <location>
        <begin position="242"/>
        <end position="263"/>
    </location>
</feature>
<evidence type="ECO:0000256" key="3">
    <source>
        <dbReference type="ARBA" id="ARBA00022989"/>
    </source>
</evidence>
<dbReference type="Proteomes" id="UP001367676">
    <property type="component" value="Unassembled WGS sequence"/>
</dbReference>
<dbReference type="Pfam" id="PF01490">
    <property type="entry name" value="Aa_trans"/>
    <property type="match status" value="1"/>
</dbReference>
<feature type="transmembrane region" description="Helical" evidence="5">
    <location>
        <begin position="179"/>
        <end position="197"/>
    </location>
</feature>
<evidence type="ECO:0000256" key="5">
    <source>
        <dbReference type="SAM" id="Phobius"/>
    </source>
</evidence>
<dbReference type="GO" id="GO:0015179">
    <property type="term" value="F:L-amino acid transmembrane transporter activity"/>
    <property type="evidence" value="ECO:0007669"/>
    <property type="project" value="TreeGrafter"/>
</dbReference>
<feature type="transmembrane region" description="Helical" evidence="5">
    <location>
        <begin position="388"/>
        <end position="413"/>
    </location>
</feature>
<feature type="transmembrane region" description="Helical" evidence="5">
    <location>
        <begin position="81"/>
        <end position="103"/>
    </location>
</feature>
<comment type="subcellular location">
    <subcellularLocation>
        <location evidence="1">Membrane</location>
        <topology evidence="1">Multi-pass membrane protein</topology>
    </subcellularLocation>
</comment>
<proteinExistence type="predicted"/>
<gene>
    <name evidence="7" type="ORF">V9T40_013007</name>
</gene>
<feature type="transmembrane region" description="Helical" evidence="5">
    <location>
        <begin position="54"/>
        <end position="75"/>
    </location>
</feature>
<keyword evidence="4 5" id="KW-0472">Membrane</keyword>
<feature type="transmembrane region" description="Helical" evidence="5">
    <location>
        <begin position="284"/>
        <end position="304"/>
    </location>
</feature>
<evidence type="ECO:0000256" key="2">
    <source>
        <dbReference type="ARBA" id="ARBA00022692"/>
    </source>
</evidence>
<comment type="caution">
    <text evidence="7">The sequence shown here is derived from an EMBL/GenBank/DDBJ whole genome shotgun (WGS) entry which is preliminary data.</text>
</comment>
<feature type="transmembrane region" description="Helical" evidence="5">
    <location>
        <begin position="365"/>
        <end position="382"/>
    </location>
</feature>
<evidence type="ECO:0000313" key="8">
    <source>
        <dbReference type="Proteomes" id="UP001367676"/>
    </source>
</evidence>
<dbReference type="PANTHER" id="PTHR22950:SF349">
    <property type="entry name" value="AMINO ACID TRANSPORTER TRANSMEMBRANE DOMAIN-CONTAINING PROTEIN"/>
    <property type="match status" value="1"/>
</dbReference>
<dbReference type="PANTHER" id="PTHR22950">
    <property type="entry name" value="AMINO ACID TRANSPORTER"/>
    <property type="match status" value="1"/>
</dbReference>
<protein>
    <recommendedName>
        <fullName evidence="6">Amino acid transporter transmembrane domain-containing protein</fullName>
    </recommendedName>
</protein>
<keyword evidence="2 5" id="KW-0812">Transmembrane</keyword>
<dbReference type="GO" id="GO:0005774">
    <property type="term" value="C:vacuolar membrane"/>
    <property type="evidence" value="ECO:0007669"/>
    <property type="project" value="TreeGrafter"/>
</dbReference>
<sequence>MSNHEEMVAFGNNQSNSLINQTFQSNQQQENKQSEPDFDPYNKEYGSIDGIGRLGASVHIVRTTIGIGILLMPYLMKNLGYITGILLMLSLSFIYYHTVHILLSVEYEMCRILQVHRLSFTAVAEKVLNRAPHPIDKAKSIILALIYLYYGIPVANMTFLIVIATNIQQMAKYFDLQLQPAYIMTLLIVPFTLCCLHRKILKILVPYSSLTNICTFVMIGIVICFSFVQSNKTANPKLFGDIYFIPQGLATFILAVRCTGIIIPLKNNMECPRKLSTFTGSLNISGLIIALLYTSFGLIPYLNLGDSVEENILWNIPANNKMSFIIYLLFTLSLMVGYLLAFFVRFQTVWTGTLEERLENKNKTLIEFSIRIGINAGAYLMAVACPQLALITAVSGTAGIVVEIALPSLLQLLMTSFITKRRRGGFSPSPLDPPLAQNRLYLLPNNFNGYCTSSIVKLGFQRQYRVAPSEWPYLMQEQLRCTAALF</sequence>
<feature type="transmembrane region" description="Helical" evidence="5">
    <location>
        <begin position="209"/>
        <end position="230"/>
    </location>
</feature>
<dbReference type="AlphaFoldDB" id="A0AAN9XZP4"/>
<dbReference type="InterPro" id="IPR013057">
    <property type="entry name" value="AA_transpt_TM"/>
</dbReference>
<organism evidence="7 8">
    <name type="scientific">Parthenolecanium corni</name>
    <dbReference type="NCBI Taxonomy" id="536013"/>
    <lineage>
        <taxon>Eukaryota</taxon>
        <taxon>Metazoa</taxon>
        <taxon>Ecdysozoa</taxon>
        <taxon>Arthropoda</taxon>
        <taxon>Hexapoda</taxon>
        <taxon>Insecta</taxon>
        <taxon>Pterygota</taxon>
        <taxon>Neoptera</taxon>
        <taxon>Paraneoptera</taxon>
        <taxon>Hemiptera</taxon>
        <taxon>Sternorrhyncha</taxon>
        <taxon>Coccoidea</taxon>
        <taxon>Coccidae</taxon>
        <taxon>Parthenolecanium</taxon>
    </lineage>
</organism>
<evidence type="ECO:0000313" key="7">
    <source>
        <dbReference type="EMBL" id="KAK7576721.1"/>
    </source>
</evidence>
<keyword evidence="8" id="KW-1185">Reference proteome</keyword>
<name>A0AAN9XZP4_9HEMI</name>
<evidence type="ECO:0000256" key="4">
    <source>
        <dbReference type="ARBA" id="ARBA00023136"/>
    </source>
</evidence>
<evidence type="ECO:0000259" key="6">
    <source>
        <dbReference type="Pfam" id="PF01490"/>
    </source>
</evidence>
<accession>A0AAN9XZP4</accession>
<feature type="domain" description="Amino acid transporter transmembrane" evidence="6">
    <location>
        <begin position="54"/>
        <end position="415"/>
    </location>
</feature>
<feature type="transmembrane region" description="Helical" evidence="5">
    <location>
        <begin position="147"/>
        <end position="167"/>
    </location>
</feature>
<feature type="transmembrane region" description="Helical" evidence="5">
    <location>
        <begin position="324"/>
        <end position="344"/>
    </location>
</feature>
<evidence type="ECO:0000256" key="1">
    <source>
        <dbReference type="ARBA" id="ARBA00004141"/>
    </source>
</evidence>